<reference evidence="1 2" key="1">
    <citation type="journal article" date="2018" name="Front. Plant Sci.">
        <title>Red Clover (Trifolium pratense) and Zigzag Clover (T. medium) - A Picture of Genomic Similarities and Differences.</title>
        <authorList>
            <person name="Dluhosova J."/>
            <person name="Istvanek J."/>
            <person name="Nedelnik J."/>
            <person name="Repkova J."/>
        </authorList>
    </citation>
    <scope>NUCLEOTIDE SEQUENCE [LARGE SCALE GENOMIC DNA]</scope>
    <source>
        <strain evidence="2">cv. 10/8</strain>
        <tissue evidence="1">Leaf</tissue>
    </source>
</reference>
<evidence type="ECO:0000313" key="2">
    <source>
        <dbReference type="Proteomes" id="UP000265520"/>
    </source>
</evidence>
<feature type="non-terminal residue" evidence="1">
    <location>
        <position position="1"/>
    </location>
</feature>
<evidence type="ECO:0000313" key="1">
    <source>
        <dbReference type="EMBL" id="MCI65841.1"/>
    </source>
</evidence>
<dbReference type="Proteomes" id="UP000265520">
    <property type="component" value="Unassembled WGS sequence"/>
</dbReference>
<comment type="caution">
    <text evidence="1">The sequence shown here is derived from an EMBL/GenBank/DDBJ whole genome shotgun (WGS) entry which is preliminary data.</text>
</comment>
<name>A0A392TXF4_9FABA</name>
<protein>
    <submittedName>
        <fullName evidence="1">Uncharacterized protein</fullName>
    </submittedName>
</protein>
<feature type="non-terminal residue" evidence="1">
    <location>
        <position position="52"/>
    </location>
</feature>
<dbReference type="AlphaFoldDB" id="A0A392TXF4"/>
<accession>A0A392TXF4</accession>
<keyword evidence="2" id="KW-1185">Reference proteome</keyword>
<proteinExistence type="predicted"/>
<dbReference type="EMBL" id="LXQA010683672">
    <property type="protein sequence ID" value="MCI65841.1"/>
    <property type="molecule type" value="Genomic_DNA"/>
</dbReference>
<sequence length="52" mass="5312">ARRAWVGGATRSVVASFGGFLLLAALRAGVTCAARRAALFRAGSLLVPAQRA</sequence>
<organism evidence="1 2">
    <name type="scientific">Trifolium medium</name>
    <dbReference type="NCBI Taxonomy" id="97028"/>
    <lineage>
        <taxon>Eukaryota</taxon>
        <taxon>Viridiplantae</taxon>
        <taxon>Streptophyta</taxon>
        <taxon>Embryophyta</taxon>
        <taxon>Tracheophyta</taxon>
        <taxon>Spermatophyta</taxon>
        <taxon>Magnoliopsida</taxon>
        <taxon>eudicotyledons</taxon>
        <taxon>Gunneridae</taxon>
        <taxon>Pentapetalae</taxon>
        <taxon>rosids</taxon>
        <taxon>fabids</taxon>
        <taxon>Fabales</taxon>
        <taxon>Fabaceae</taxon>
        <taxon>Papilionoideae</taxon>
        <taxon>50 kb inversion clade</taxon>
        <taxon>NPAAA clade</taxon>
        <taxon>Hologalegina</taxon>
        <taxon>IRL clade</taxon>
        <taxon>Trifolieae</taxon>
        <taxon>Trifolium</taxon>
    </lineage>
</organism>